<name>A0A0X3BR59_9EURY</name>
<proteinExistence type="predicted"/>
<protein>
    <submittedName>
        <fullName evidence="1">Uncharacterized protein</fullName>
    </submittedName>
</protein>
<evidence type="ECO:0000313" key="1">
    <source>
        <dbReference type="EMBL" id="CVK34310.1"/>
    </source>
</evidence>
<dbReference type="Proteomes" id="UP000069850">
    <property type="component" value="Chromosome 1"/>
</dbReference>
<sequence length="28" mass="3432">MFWYERSSEESDVSMAYVYYKDNTCTII</sequence>
<evidence type="ECO:0000313" key="2">
    <source>
        <dbReference type="Proteomes" id="UP000069850"/>
    </source>
</evidence>
<gene>
    <name evidence="1" type="ORF">MMAB1_3097</name>
</gene>
<dbReference type="KEGG" id="mema:MMAB1_3097"/>
<accession>A0A0X3BR59</accession>
<reference evidence="1 2" key="1">
    <citation type="submission" date="2016-01" db="EMBL/GenBank/DDBJ databases">
        <authorList>
            <person name="Manzoor S."/>
        </authorList>
    </citation>
    <scope>NUCLEOTIDE SEQUENCE [LARGE SCALE GENOMIC DNA]</scope>
    <source>
        <strain evidence="1">Methanoculleus sp MAB1</strain>
    </source>
</reference>
<organism evidence="1 2">
    <name type="scientific">Methanoculleus bourgensis</name>
    <dbReference type="NCBI Taxonomy" id="83986"/>
    <lineage>
        <taxon>Archaea</taxon>
        <taxon>Methanobacteriati</taxon>
        <taxon>Methanobacteriota</taxon>
        <taxon>Stenosarchaea group</taxon>
        <taxon>Methanomicrobia</taxon>
        <taxon>Methanomicrobiales</taxon>
        <taxon>Methanomicrobiaceae</taxon>
        <taxon>Methanoculleus</taxon>
    </lineage>
</organism>
<dbReference type="AlphaFoldDB" id="A0A0X3BR59"/>
<dbReference type="EMBL" id="LT158599">
    <property type="protein sequence ID" value="CVK34310.1"/>
    <property type="molecule type" value="Genomic_DNA"/>
</dbReference>